<dbReference type="PRINTS" id="PR01217">
    <property type="entry name" value="PRICHEXTENSN"/>
</dbReference>
<feature type="compositionally biased region" description="Pro residues" evidence="1">
    <location>
        <begin position="357"/>
        <end position="368"/>
    </location>
</feature>
<evidence type="ECO:0000313" key="2">
    <source>
        <dbReference type="EMBL" id="RKP00999.1"/>
    </source>
</evidence>
<evidence type="ECO:0000256" key="1">
    <source>
        <dbReference type="SAM" id="MobiDB-lite"/>
    </source>
</evidence>
<feature type="compositionally biased region" description="Low complexity" evidence="1">
    <location>
        <begin position="333"/>
        <end position="355"/>
    </location>
</feature>
<dbReference type="Pfam" id="PF04938">
    <property type="entry name" value="SIP1"/>
    <property type="match status" value="1"/>
</dbReference>
<feature type="compositionally biased region" description="Low complexity" evidence="1">
    <location>
        <begin position="480"/>
        <end position="491"/>
    </location>
</feature>
<organism evidence="2 3">
    <name type="scientific">Caulochytrium protostelioides</name>
    <dbReference type="NCBI Taxonomy" id="1555241"/>
    <lineage>
        <taxon>Eukaryota</taxon>
        <taxon>Fungi</taxon>
        <taxon>Fungi incertae sedis</taxon>
        <taxon>Chytridiomycota</taxon>
        <taxon>Chytridiomycota incertae sedis</taxon>
        <taxon>Chytridiomycetes</taxon>
        <taxon>Caulochytriales</taxon>
        <taxon>Caulochytriaceae</taxon>
        <taxon>Caulochytrium</taxon>
    </lineage>
</organism>
<dbReference type="EMBL" id="ML014189">
    <property type="protein sequence ID" value="RKP00999.1"/>
    <property type="molecule type" value="Genomic_DNA"/>
</dbReference>
<dbReference type="Gene3D" id="1.20.58.1070">
    <property type="match status" value="1"/>
</dbReference>
<proteinExistence type="predicted"/>
<sequence>MSGPPRFAAAAAARPGGYGHGYGHPMDADGPKQGVLHVEIDDETQLAVLHHPHLPPASAEAYLFRVRLEAATIPGTVSVTAPHGRPLPAASAAAEVPPPPPIALPEDPARGAAAVAYRQRCFAPLVGVEDAVDAAQRDADLARPVIQHYRAMKAFLAQRRAYQQQVAATAAAATLPGGATPSAPSHPTGMPDVHDAAAWQRLIWPQTAAAGASHRDGSTPGGLPRTSRVAQLNQLQALTILMHCDRWMAAAAATYSRDPSAATLRVADATLLRWMYALLLCLDDLLDGDDIAALRSLAKHLRDMARRALREQVRVCPTPVPAPIPPPAPAPASAPTSIPPRAAGDGRGYMPHYGRGPPGPPGPPPVPPLARGGAAPTPSLWTPGPAPGTPAASSPSAPGASPARAAQASPPAVVGPDGTQPFLGSDVAAGIYLVIAVITYAYGQRDVYLSGRELGLPAALASPTAPSSAAPSSPSPSPSPSSSSSSPSPPS</sequence>
<name>A0A4V1IUL7_9FUNG</name>
<dbReference type="AlphaFoldDB" id="A0A4V1IUL7"/>
<dbReference type="Proteomes" id="UP000274922">
    <property type="component" value="Unassembled WGS sequence"/>
</dbReference>
<feature type="compositionally biased region" description="Low complexity" evidence="1">
    <location>
        <begin position="389"/>
        <end position="412"/>
    </location>
</feature>
<feature type="region of interest" description="Disordered" evidence="1">
    <location>
        <begin position="459"/>
        <end position="491"/>
    </location>
</feature>
<feature type="compositionally biased region" description="Pro residues" evidence="1">
    <location>
        <begin position="319"/>
        <end position="332"/>
    </location>
</feature>
<feature type="region of interest" description="Disordered" evidence="1">
    <location>
        <begin position="319"/>
        <end position="413"/>
    </location>
</feature>
<gene>
    <name evidence="2" type="ORF">CXG81DRAFT_26303</name>
</gene>
<evidence type="ECO:0000313" key="3">
    <source>
        <dbReference type="Proteomes" id="UP000274922"/>
    </source>
</evidence>
<dbReference type="GO" id="GO:0000387">
    <property type="term" value="P:spliceosomal snRNP assembly"/>
    <property type="evidence" value="ECO:0007669"/>
    <property type="project" value="InterPro"/>
</dbReference>
<reference evidence="3" key="1">
    <citation type="journal article" date="2018" name="Nat. Microbiol.">
        <title>Leveraging single-cell genomics to expand the fungal tree of life.</title>
        <authorList>
            <person name="Ahrendt S.R."/>
            <person name="Quandt C.A."/>
            <person name="Ciobanu D."/>
            <person name="Clum A."/>
            <person name="Salamov A."/>
            <person name="Andreopoulos B."/>
            <person name="Cheng J.F."/>
            <person name="Woyke T."/>
            <person name="Pelin A."/>
            <person name="Henrissat B."/>
            <person name="Reynolds N.K."/>
            <person name="Benny G.L."/>
            <person name="Smith M.E."/>
            <person name="James T.Y."/>
            <person name="Grigoriev I.V."/>
        </authorList>
    </citation>
    <scope>NUCLEOTIDE SEQUENCE [LARGE SCALE GENOMIC DNA]</scope>
    <source>
        <strain evidence="3">ATCC 52028</strain>
    </source>
</reference>
<accession>A0A4V1IUL7</accession>
<keyword evidence="3" id="KW-1185">Reference proteome</keyword>
<dbReference type="InterPro" id="IPR035426">
    <property type="entry name" value="Gemin2/Brr1"/>
</dbReference>
<protein>
    <submittedName>
        <fullName evidence="2">Uncharacterized protein</fullName>
    </submittedName>
</protein>
<feature type="compositionally biased region" description="Low complexity" evidence="1">
    <location>
        <begin position="459"/>
        <end position="472"/>
    </location>
</feature>